<name>A0ABT6HI14_9ACTN</name>
<reference evidence="2 3" key="1">
    <citation type="submission" date="2023-04" db="EMBL/GenBank/DDBJ databases">
        <title>Streptomyces chengmaiensis sp. nov. isolated from the stem of mangrove plant in Hainan.</title>
        <authorList>
            <person name="Huang X."/>
            <person name="Zhou S."/>
            <person name="Chu X."/>
            <person name="Xie Y."/>
            <person name="Lin Y."/>
        </authorList>
    </citation>
    <scope>NUCLEOTIDE SEQUENCE [LARGE SCALE GENOMIC DNA]</scope>
    <source>
        <strain evidence="2 3">HNM0663</strain>
    </source>
</reference>
<sequence>MTASWVEADNPVKPCTTAVLTGADPREAARKASRRITAGLRP</sequence>
<dbReference type="EMBL" id="JARWBG010000003">
    <property type="protein sequence ID" value="MDH2387976.1"/>
    <property type="molecule type" value="Genomic_DNA"/>
</dbReference>
<proteinExistence type="predicted"/>
<dbReference type="RefSeq" id="WP_279926431.1">
    <property type="nucleotide sequence ID" value="NZ_JARWBG010000003.1"/>
</dbReference>
<evidence type="ECO:0000313" key="3">
    <source>
        <dbReference type="Proteomes" id="UP001223144"/>
    </source>
</evidence>
<dbReference type="Proteomes" id="UP001223144">
    <property type="component" value="Unassembled WGS sequence"/>
</dbReference>
<comment type="caution">
    <text evidence="2">The sequence shown here is derived from an EMBL/GenBank/DDBJ whole genome shotgun (WGS) entry which is preliminary data.</text>
</comment>
<keyword evidence="3" id="KW-1185">Reference proteome</keyword>
<accession>A0ABT6HI14</accession>
<evidence type="ECO:0000256" key="1">
    <source>
        <dbReference type="SAM" id="MobiDB-lite"/>
    </source>
</evidence>
<organism evidence="2 3">
    <name type="scientific">Streptomyces chengmaiensis</name>
    <dbReference type="NCBI Taxonomy" id="3040919"/>
    <lineage>
        <taxon>Bacteria</taxon>
        <taxon>Bacillati</taxon>
        <taxon>Actinomycetota</taxon>
        <taxon>Actinomycetes</taxon>
        <taxon>Kitasatosporales</taxon>
        <taxon>Streptomycetaceae</taxon>
        <taxon>Streptomyces</taxon>
    </lineage>
</organism>
<feature type="region of interest" description="Disordered" evidence="1">
    <location>
        <begin position="23"/>
        <end position="42"/>
    </location>
</feature>
<gene>
    <name evidence="2" type="ORF">QCN29_04075</name>
</gene>
<evidence type="ECO:0000313" key="2">
    <source>
        <dbReference type="EMBL" id="MDH2387976.1"/>
    </source>
</evidence>
<protein>
    <submittedName>
        <fullName evidence="2">Uncharacterized protein</fullName>
    </submittedName>
</protein>